<evidence type="ECO:0000256" key="2">
    <source>
        <dbReference type="ARBA" id="ARBA00004861"/>
    </source>
</evidence>
<feature type="binding site" evidence="9 11">
    <location>
        <position position="12"/>
    </location>
    <ligand>
        <name>substrate</name>
    </ligand>
</feature>
<feature type="active site" description="Proton donor" evidence="9">
    <location>
        <position position="63"/>
    </location>
</feature>
<dbReference type="UniPathway" id="UPA00070">
    <property type="reaction ID" value="UER00120"/>
</dbReference>
<dbReference type="GO" id="GO:0044205">
    <property type="term" value="P:'de novo' UMP biosynthetic process"/>
    <property type="evidence" value="ECO:0007669"/>
    <property type="project" value="UniProtKB-UniRule"/>
</dbReference>
<proteinExistence type="inferred from homology"/>
<dbReference type="InterPro" id="IPR001754">
    <property type="entry name" value="OMPdeCOase_dom"/>
</dbReference>
<comment type="subunit">
    <text evidence="3 9">Homodimer.</text>
</comment>
<dbReference type="RefSeq" id="WP_161261874.1">
    <property type="nucleotide sequence ID" value="NZ_JAFBDC010000013.1"/>
</dbReference>
<dbReference type="AlphaFoldDB" id="A0A845L989"/>
<dbReference type="NCBIfam" id="NF001273">
    <property type="entry name" value="PRK00230.1"/>
    <property type="match status" value="1"/>
</dbReference>
<comment type="similarity">
    <text evidence="8 9">Belongs to the OMP decarboxylase family. Type 1 subfamily.</text>
</comment>
<keyword evidence="4 9" id="KW-0210">Decarboxylase</keyword>
<comment type="pathway">
    <text evidence="2 9 12">Pyrimidine metabolism; UMP biosynthesis via de novo pathway; UMP from orotate: step 2/2.</text>
</comment>
<feature type="active site" description="For OMPdecase activity" evidence="10">
    <location>
        <position position="61"/>
    </location>
</feature>
<dbReference type="InterPro" id="IPR047596">
    <property type="entry name" value="OMPdecase_bac"/>
</dbReference>
<feature type="binding site" evidence="9">
    <location>
        <begin position="61"/>
        <end position="70"/>
    </location>
    <ligand>
        <name>substrate</name>
    </ligand>
</feature>
<dbReference type="GO" id="GO:0005829">
    <property type="term" value="C:cytosol"/>
    <property type="evidence" value="ECO:0007669"/>
    <property type="project" value="TreeGrafter"/>
</dbReference>
<feature type="binding site" evidence="9 11">
    <location>
        <position position="220"/>
    </location>
    <ligand>
        <name>substrate</name>
    </ligand>
</feature>
<accession>A0A845L989</accession>
<evidence type="ECO:0000256" key="4">
    <source>
        <dbReference type="ARBA" id="ARBA00022793"/>
    </source>
</evidence>
<dbReference type="GO" id="GO:0006207">
    <property type="term" value="P:'de novo' pyrimidine nucleobase biosynthetic process"/>
    <property type="evidence" value="ECO:0007669"/>
    <property type="project" value="InterPro"/>
</dbReference>
<dbReference type="OrthoDB" id="9806203at2"/>
<dbReference type="EC" id="4.1.1.23" evidence="9"/>
<evidence type="ECO:0000256" key="6">
    <source>
        <dbReference type="ARBA" id="ARBA00023239"/>
    </source>
</evidence>
<evidence type="ECO:0000313" key="14">
    <source>
        <dbReference type="EMBL" id="MZP43307.1"/>
    </source>
</evidence>
<evidence type="ECO:0000259" key="13">
    <source>
        <dbReference type="SMART" id="SM00934"/>
    </source>
</evidence>
<evidence type="ECO:0000256" key="10">
    <source>
        <dbReference type="PIRSR" id="PIRSR614732-1"/>
    </source>
</evidence>
<evidence type="ECO:0000256" key="11">
    <source>
        <dbReference type="PIRSR" id="PIRSR614732-2"/>
    </source>
</evidence>
<evidence type="ECO:0000256" key="1">
    <source>
        <dbReference type="ARBA" id="ARBA00002356"/>
    </source>
</evidence>
<keyword evidence="15" id="KW-1185">Reference proteome</keyword>
<comment type="function">
    <text evidence="1 9">Catalyzes the decarboxylation of orotidine 5'-monophosphate (OMP) to uridine 5'-monophosphate (UMP).</text>
</comment>
<dbReference type="EMBL" id="WXEX01000007">
    <property type="protein sequence ID" value="MZP43307.1"/>
    <property type="molecule type" value="Genomic_DNA"/>
</dbReference>
<dbReference type="InterPro" id="IPR013785">
    <property type="entry name" value="Aldolase_TIM"/>
</dbReference>
<dbReference type="InterPro" id="IPR018089">
    <property type="entry name" value="OMPdecase_AS"/>
</dbReference>
<evidence type="ECO:0000256" key="9">
    <source>
        <dbReference type="HAMAP-Rule" id="MF_01200"/>
    </source>
</evidence>
<evidence type="ECO:0000256" key="3">
    <source>
        <dbReference type="ARBA" id="ARBA00011738"/>
    </source>
</evidence>
<comment type="caution">
    <text evidence="14">The sequence shown here is derived from an EMBL/GenBank/DDBJ whole genome shotgun (WGS) entry which is preliminary data.</text>
</comment>
<dbReference type="Pfam" id="PF00215">
    <property type="entry name" value="OMPdecase"/>
    <property type="match status" value="1"/>
</dbReference>
<dbReference type="PANTHER" id="PTHR32119:SF2">
    <property type="entry name" value="OROTIDINE 5'-PHOSPHATE DECARBOXYLASE"/>
    <property type="match status" value="1"/>
</dbReference>
<keyword evidence="6 9" id="KW-0456">Lyase</keyword>
<sequence length="248" mass="26118">MKAKDRLIVALDVDSRDEAMAIVRDVGAHCGLFKVGMQLHNSAGFSVTEEIMALGYPVFLDLKFHDIPNTVGKAASVVSRRGVKMFTVHAAGGQEMLRRAVQGAQEAQKAQGSGTAGVPLVLAITVLTSLSQGVLNDEVGYGGTVEENVVRFARLAQAAGVPGVVASPREIEPIRAACGDDFVIVTPGVRPTWAATNDQARVMTPAEAMEAGASYLVVGRPITAAPDRAEAARRVAEEMAEGLARRVK</sequence>
<dbReference type="FunFam" id="3.20.20.70:FF:000015">
    <property type="entry name" value="Orotidine 5'-phosphate decarboxylase"/>
    <property type="match status" value="1"/>
</dbReference>
<dbReference type="GO" id="GO:0004590">
    <property type="term" value="F:orotidine-5'-phosphate decarboxylase activity"/>
    <property type="evidence" value="ECO:0007669"/>
    <property type="project" value="UniProtKB-UniRule"/>
</dbReference>
<feature type="binding site" evidence="9 11">
    <location>
        <position position="190"/>
    </location>
    <ligand>
        <name>substrate</name>
    </ligand>
</feature>
<dbReference type="SUPFAM" id="SSF51366">
    <property type="entry name" value="Ribulose-phoshate binding barrel"/>
    <property type="match status" value="1"/>
</dbReference>
<reference evidence="14 15" key="1">
    <citation type="submission" date="2020-01" db="EMBL/GenBank/DDBJ databases">
        <title>Whole genome sequence of Heliobacterium gestii DSM 11169.</title>
        <authorList>
            <person name="Kyndt J.A."/>
            <person name="Meyer T.E."/>
        </authorList>
    </citation>
    <scope>NUCLEOTIDE SEQUENCE [LARGE SCALE GENOMIC DNA]</scope>
    <source>
        <strain evidence="14 15">DSM 11169</strain>
    </source>
</reference>
<keyword evidence="5 9" id="KW-0665">Pyrimidine biosynthesis</keyword>
<dbReference type="InterPro" id="IPR011060">
    <property type="entry name" value="RibuloseP-bd_barrel"/>
</dbReference>
<feature type="binding site" evidence="9 11">
    <location>
        <position position="219"/>
    </location>
    <ligand>
        <name>substrate</name>
    </ligand>
</feature>
<dbReference type="HAMAP" id="MF_01200_B">
    <property type="entry name" value="OMPdecase_type1_B"/>
    <property type="match status" value="1"/>
</dbReference>
<evidence type="ECO:0000256" key="5">
    <source>
        <dbReference type="ARBA" id="ARBA00022975"/>
    </source>
</evidence>
<gene>
    <name evidence="9 14" type="primary">pyrF</name>
    <name evidence="14" type="ORF">GTO89_09675</name>
</gene>
<evidence type="ECO:0000313" key="15">
    <source>
        <dbReference type="Proteomes" id="UP000471031"/>
    </source>
</evidence>
<organism evidence="14 15">
    <name type="scientific">Heliomicrobium gestii</name>
    <name type="common">Heliobacterium gestii</name>
    <dbReference type="NCBI Taxonomy" id="2699"/>
    <lineage>
        <taxon>Bacteria</taxon>
        <taxon>Bacillati</taxon>
        <taxon>Bacillota</taxon>
        <taxon>Clostridia</taxon>
        <taxon>Eubacteriales</taxon>
        <taxon>Heliobacteriaceae</taxon>
        <taxon>Heliomicrobium</taxon>
    </lineage>
</organism>
<evidence type="ECO:0000256" key="8">
    <source>
        <dbReference type="ARBA" id="ARBA00061012"/>
    </source>
</evidence>
<dbReference type="SMART" id="SM00934">
    <property type="entry name" value="OMPdecase"/>
    <property type="match status" value="1"/>
</dbReference>
<feature type="active site" description="For OMPdecase activity" evidence="10">
    <location>
        <position position="66"/>
    </location>
</feature>
<feature type="binding site" evidence="9 11">
    <location>
        <position position="199"/>
    </location>
    <ligand>
        <name>substrate</name>
    </ligand>
</feature>
<protein>
    <recommendedName>
        <fullName evidence="9">Orotidine 5'-phosphate decarboxylase</fullName>
        <ecNumber evidence="9">4.1.1.23</ecNumber>
    </recommendedName>
    <alternativeName>
        <fullName evidence="9">OMP decarboxylase</fullName>
        <shortName evidence="9">OMPDCase</shortName>
        <shortName evidence="9">OMPdecase</shortName>
    </alternativeName>
</protein>
<dbReference type="Gene3D" id="3.20.20.70">
    <property type="entry name" value="Aldolase class I"/>
    <property type="match status" value="1"/>
</dbReference>
<feature type="domain" description="Orotidine 5'-phosphate decarboxylase" evidence="13">
    <location>
        <begin position="6"/>
        <end position="235"/>
    </location>
</feature>
<evidence type="ECO:0000256" key="12">
    <source>
        <dbReference type="RuleBase" id="RU000512"/>
    </source>
</evidence>
<dbReference type="PANTHER" id="PTHR32119">
    <property type="entry name" value="OROTIDINE 5'-PHOSPHATE DECARBOXYLASE"/>
    <property type="match status" value="1"/>
</dbReference>
<comment type="catalytic activity">
    <reaction evidence="7 9 12">
        <text>orotidine 5'-phosphate + H(+) = UMP + CO2</text>
        <dbReference type="Rhea" id="RHEA:11596"/>
        <dbReference type="ChEBI" id="CHEBI:15378"/>
        <dbReference type="ChEBI" id="CHEBI:16526"/>
        <dbReference type="ChEBI" id="CHEBI:57538"/>
        <dbReference type="ChEBI" id="CHEBI:57865"/>
        <dbReference type="EC" id="4.1.1.23"/>
    </reaction>
</comment>
<evidence type="ECO:0000256" key="7">
    <source>
        <dbReference type="ARBA" id="ARBA00049157"/>
    </source>
</evidence>
<dbReference type="InterPro" id="IPR014732">
    <property type="entry name" value="OMPdecase"/>
</dbReference>
<dbReference type="Proteomes" id="UP000471031">
    <property type="component" value="Unassembled WGS sequence"/>
</dbReference>
<feature type="active site" description="For OMPdecase activity" evidence="10">
    <location>
        <position position="63"/>
    </location>
</feature>
<dbReference type="NCBIfam" id="TIGR01740">
    <property type="entry name" value="pyrF"/>
    <property type="match status" value="1"/>
</dbReference>
<dbReference type="CDD" id="cd04725">
    <property type="entry name" value="OMP_decarboxylase_like"/>
    <property type="match status" value="1"/>
</dbReference>
<feature type="binding site" evidence="9 11">
    <location>
        <position position="34"/>
    </location>
    <ligand>
        <name>substrate</name>
    </ligand>
</feature>
<dbReference type="PROSITE" id="PS00156">
    <property type="entry name" value="OMPDECASE"/>
    <property type="match status" value="1"/>
</dbReference>
<name>A0A845L989_HELGE</name>
<feature type="binding site" evidence="9 11">
    <location>
        <position position="128"/>
    </location>
    <ligand>
        <name>substrate</name>
    </ligand>
</feature>